<feature type="coiled-coil region" evidence="1">
    <location>
        <begin position="251"/>
        <end position="325"/>
    </location>
</feature>
<keyword evidence="1" id="KW-0175">Coiled coil</keyword>
<feature type="region of interest" description="Disordered" evidence="2">
    <location>
        <begin position="897"/>
        <end position="925"/>
    </location>
</feature>
<evidence type="ECO:0000256" key="1">
    <source>
        <dbReference type="SAM" id="Coils"/>
    </source>
</evidence>
<protein>
    <submittedName>
        <fullName evidence="3">Uncharacterized protein</fullName>
    </submittedName>
</protein>
<feature type="region of interest" description="Disordered" evidence="2">
    <location>
        <begin position="150"/>
        <end position="238"/>
    </location>
</feature>
<feature type="region of interest" description="Disordered" evidence="2">
    <location>
        <begin position="1"/>
        <end position="127"/>
    </location>
</feature>
<organism evidence="3 4">
    <name type="scientific">Perkinsus olseni</name>
    <name type="common">Perkinsus atlanticus</name>
    <dbReference type="NCBI Taxonomy" id="32597"/>
    <lineage>
        <taxon>Eukaryota</taxon>
        <taxon>Sar</taxon>
        <taxon>Alveolata</taxon>
        <taxon>Perkinsozoa</taxon>
        <taxon>Perkinsea</taxon>
        <taxon>Perkinsida</taxon>
        <taxon>Perkinsidae</taxon>
        <taxon>Perkinsus</taxon>
    </lineage>
</organism>
<gene>
    <name evidence="3" type="ORF">FOZ62_026463</name>
</gene>
<dbReference type="AlphaFoldDB" id="A0A7J6PQT2"/>
<reference evidence="3 4" key="1">
    <citation type="submission" date="2020-04" db="EMBL/GenBank/DDBJ databases">
        <title>Perkinsus olseni comparative genomics.</title>
        <authorList>
            <person name="Bogema D.R."/>
        </authorList>
    </citation>
    <scope>NUCLEOTIDE SEQUENCE [LARGE SCALE GENOMIC DNA]</scope>
    <source>
        <strain evidence="3">ATCC PRA-205</strain>
    </source>
</reference>
<proteinExistence type="predicted"/>
<feature type="compositionally biased region" description="Basic and acidic residues" evidence="2">
    <location>
        <begin position="20"/>
        <end position="38"/>
    </location>
</feature>
<feature type="coiled-coil region" evidence="1">
    <location>
        <begin position="434"/>
        <end position="543"/>
    </location>
</feature>
<dbReference type="EMBL" id="JABANM010035399">
    <property type="protein sequence ID" value="KAF4698076.1"/>
    <property type="molecule type" value="Genomic_DNA"/>
</dbReference>
<evidence type="ECO:0000313" key="3">
    <source>
        <dbReference type="EMBL" id="KAF4698076.1"/>
    </source>
</evidence>
<evidence type="ECO:0000313" key="4">
    <source>
        <dbReference type="Proteomes" id="UP000574390"/>
    </source>
</evidence>
<name>A0A7J6PQT2_PEROL</name>
<feature type="coiled-coil region" evidence="1">
    <location>
        <begin position="576"/>
        <end position="633"/>
    </location>
</feature>
<feature type="coiled-coil region" evidence="1">
    <location>
        <begin position="669"/>
        <end position="706"/>
    </location>
</feature>
<accession>A0A7J6PQT2</accession>
<evidence type="ECO:0000256" key="2">
    <source>
        <dbReference type="SAM" id="MobiDB-lite"/>
    </source>
</evidence>
<dbReference type="Proteomes" id="UP000574390">
    <property type="component" value="Unassembled WGS sequence"/>
</dbReference>
<comment type="caution">
    <text evidence="3">The sequence shown here is derived from an EMBL/GenBank/DDBJ whole genome shotgun (WGS) entry which is preliminary data.</text>
</comment>
<feature type="compositionally biased region" description="Polar residues" evidence="2">
    <location>
        <begin position="229"/>
        <end position="238"/>
    </location>
</feature>
<feature type="compositionally biased region" description="Low complexity" evidence="2">
    <location>
        <begin position="906"/>
        <end position="915"/>
    </location>
</feature>
<sequence>MADSLDSLILGSKGGPLSPMRDEKAAAEENRRLEEEIARLQSAEPLQSDKTKKGVAAPLNQHAEPNDNHEDEELEALFNEWSTEGLLGNPEPREKPSGASDQKPIKQTALREATKASAALRSNEKENHVASGAVAAVAVNPPLLTTTSGLLSKRLSTGPTQGAPPSSIGDRSFDASSVDKPTHADGLTEGIFGSGPLPSEEAPVYKPDHRMTKTFSPSAHSRLEESLDPSRNNNNNLQPLSEELIKANLGRHEAERMARRAQESLEAKIADLEKARATDDLRARDEVERLNWKVERAREELEDERGRYEERLRRLEEQRSLDKQRSEEELRRAVSDEAKRQELAIERLVYQHRREVEALKSDHEREIHMLRRKHEAEIASLKASSGEREKLSELTAQMVAHMAQWEDMANAVKGSTAITEQMKTEQLSARENFVKSLETSMKEQQRQIEVERCKLSELTREIEEEQKQHRLTRETESQRLQLEHVRLQELQQTARQMQRDSKSALVSRETAAEMAVRDLNEQKLALESQRKAFELDREDQERRRVREERSIGKTILRLRSEWEKLRCVQKSTDLSLMATQRRANEAEAAVARHRDRAAAEIEAIERQRVEEDTAELNRKLNLLREQEADVRADMAGVVELATRLNSRAQQVAQAYGAAEHVRAEAHRLHAELNDRESELTQGAKELEEMRKEIEEQRLRVMEAEAAVSARKLEAIEQTNPFSVTTGTVGSLPNLTVPSGGAGLPPASQTFHGQAISMSRVTTRPQLLRSAETDKWRKLKEEAMLVDEYIFKNQQALTTVRTMTTTTRVLPPQSMPPQWNVAAFNHFPIASTYPPPQRAEMPQGAVLLSPGTSASQQTFVPLQGSPQTTTFWRPNTTGHGSMNILSPRLAESMPTIARQEAPPSAPLEPLSSLTSSDQEGVSRGHIRPASIPPLNCRELRIELLAVIRVELKPSGGEALSAAAPTGSTDVRVLIGEASDHAWFADILRRADTRVTKCMRASPSAPTLTAPKREALEVDKEKYPNYEELRTESYKIANSAFYTWSPWKEKMLDGSTVVWDASKEYYRSYQGGRYYLEIQ</sequence>